<dbReference type="EMBL" id="CM000146">
    <property type="protein sequence ID" value="EEE70197.1"/>
    <property type="molecule type" value="Genomic_DNA"/>
</dbReference>
<feature type="compositionally biased region" description="Basic and acidic residues" evidence="1">
    <location>
        <begin position="29"/>
        <end position="55"/>
    </location>
</feature>
<dbReference type="AlphaFoldDB" id="B9G4Z9"/>
<proteinExistence type="predicted"/>
<reference evidence="2" key="2">
    <citation type="submission" date="2008-12" db="EMBL/GenBank/DDBJ databases">
        <title>Improved gene annotation of the rice (Oryza sativa) genomes.</title>
        <authorList>
            <person name="Wang J."/>
            <person name="Li R."/>
            <person name="Fan W."/>
            <person name="Huang Q."/>
            <person name="Zhang J."/>
            <person name="Zhou Y."/>
            <person name="Hu Y."/>
            <person name="Zi S."/>
            <person name="Li J."/>
            <person name="Ni P."/>
            <person name="Zheng H."/>
            <person name="Zhang Y."/>
            <person name="Zhao M."/>
            <person name="Hao Q."/>
            <person name="McDermott J."/>
            <person name="Samudrala R."/>
            <person name="Kristiansen K."/>
            <person name="Wong G.K.-S."/>
        </authorList>
    </citation>
    <scope>NUCLEOTIDE SEQUENCE</scope>
</reference>
<organism evidence="2">
    <name type="scientific">Oryza sativa subsp. japonica</name>
    <name type="common">Rice</name>
    <dbReference type="NCBI Taxonomy" id="39947"/>
    <lineage>
        <taxon>Eukaryota</taxon>
        <taxon>Viridiplantae</taxon>
        <taxon>Streptophyta</taxon>
        <taxon>Embryophyta</taxon>
        <taxon>Tracheophyta</taxon>
        <taxon>Spermatophyta</taxon>
        <taxon>Magnoliopsida</taxon>
        <taxon>Liliopsida</taxon>
        <taxon>Poales</taxon>
        <taxon>Poaceae</taxon>
        <taxon>BOP clade</taxon>
        <taxon>Oryzoideae</taxon>
        <taxon>Oryzeae</taxon>
        <taxon>Oryzinae</taxon>
        <taxon>Oryza</taxon>
        <taxon>Oryza sativa</taxon>
    </lineage>
</organism>
<gene>
    <name evidence="2" type="ORF">OsJ_30284</name>
</gene>
<sequence length="84" mass="9225">MAEFMGCPFAAAEEAAGVADANRRALQPRRAEEPGGEQERHRRARAEERVLLQERCRRRLAQPHDAGDGGEAGQNVEEASEALN</sequence>
<accession>B9G4Z9</accession>
<evidence type="ECO:0000313" key="2">
    <source>
        <dbReference type="EMBL" id="EEE70197.1"/>
    </source>
</evidence>
<protein>
    <submittedName>
        <fullName evidence="2">Uncharacterized protein</fullName>
    </submittedName>
</protein>
<feature type="region of interest" description="Disordered" evidence="1">
    <location>
        <begin position="15"/>
        <end position="84"/>
    </location>
</feature>
<evidence type="ECO:0000256" key="1">
    <source>
        <dbReference type="SAM" id="MobiDB-lite"/>
    </source>
</evidence>
<reference evidence="2" key="1">
    <citation type="journal article" date="2005" name="PLoS Biol.">
        <title>The genomes of Oryza sativa: a history of duplications.</title>
        <authorList>
            <person name="Yu J."/>
            <person name="Wang J."/>
            <person name="Lin W."/>
            <person name="Li S."/>
            <person name="Li H."/>
            <person name="Zhou J."/>
            <person name="Ni P."/>
            <person name="Dong W."/>
            <person name="Hu S."/>
            <person name="Zeng C."/>
            <person name="Zhang J."/>
            <person name="Zhang Y."/>
            <person name="Li R."/>
            <person name="Xu Z."/>
            <person name="Li S."/>
            <person name="Li X."/>
            <person name="Zheng H."/>
            <person name="Cong L."/>
            <person name="Lin L."/>
            <person name="Yin J."/>
            <person name="Geng J."/>
            <person name="Li G."/>
            <person name="Shi J."/>
            <person name="Liu J."/>
            <person name="Lv H."/>
            <person name="Li J."/>
            <person name="Wang J."/>
            <person name="Deng Y."/>
            <person name="Ran L."/>
            <person name="Shi X."/>
            <person name="Wang X."/>
            <person name="Wu Q."/>
            <person name="Li C."/>
            <person name="Ren X."/>
            <person name="Wang J."/>
            <person name="Wang X."/>
            <person name="Li D."/>
            <person name="Liu D."/>
            <person name="Zhang X."/>
            <person name="Ji Z."/>
            <person name="Zhao W."/>
            <person name="Sun Y."/>
            <person name="Zhang Z."/>
            <person name="Bao J."/>
            <person name="Han Y."/>
            <person name="Dong L."/>
            <person name="Ji J."/>
            <person name="Chen P."/>
            <person name="Wu S."/>
            <person name="Liu J."/>
            <person name="Xiao Y."/>
            <person name="Bu D."/>
            <person name="Tan J."/>
            <person name="Yang L."/>
            <person name="Ye C."/>
            <person name="Zhang J."/>
            <person name="Xu J."/>
            <person name="Zhou Y."/>
            <person name="Yu Y."/>
            <person name="Zhang B."/>
            <person name="Zhuang S."/>
            <person name="Wei H."/>
            <person name="Liu B."/>
            <person name="Lei M."/>
            <person name="Yu H."/>
            <person name="Li Y."/>
            <person name="Xu H."/>
            <person name="Wei S."/>
            <person name="He X."/>
            <person name="Fang L."/>
            <person name="Zhang Z."/>
            <person name="Zhang Y."/>
            <person name="Huang X."/>
            <person name="Su Z."/>
            <person name="Tong W."/>
            <person name="Li J."/>
            <person name="Tong Z."/>
            <person name="Li S."/>
            <person name="Ye J."/>
            <person name="Wang L."/>
            <person name="Fang L."/>
            <person name="Lei T."/>
            <person name="Chen C."/>
            <person name="Chen H."/>
            <person name="Xu Z."/>
            <person name="Li H."/>
            <person name="Huang H."/>
            <person name="Zhang F."/>
            <person name="Xu H."/>
            <person name="Li N."/>
            <person name="Zhao C."/>
            <person name="Li S."/>
            <person name="Dong L."/>
            <person name="Huang Y."/>
            <person name="Li L."/>
            <person name="Xi Y."/>
            <person name="Qi Q."/>
            <person name="Li W."/>
            <person name="Zhang B."/>
            <person name="Hu W."/>
            <person name="Zhang Y."/>
            <person name="Tian X."/>
            <person name="Jiao Y."/>
            <person name="Liang X."/>
            <person name="Jin J."/>
            <person name="Gao L."/>
            <person name="Zheng W."/>
            <person name="Hao B."/>
            <person name="Liu S."/>
            <person name="Wang W."/>
            <person name="Yuan L."/>
            <person name="Cao M."/>
            <person name="McDermott J."/>
            <person name="Samudrala R."/>
            <person name="Wang J."/>
            <person name="Wong G.K."/>
            <person name="Yang H."/>
        </authorList>
    </citation>
    <scope>NUCLEOTIDE SEQUENCE [LARGE SCALE GENOMIC DNA]</scope>
</reference>
<name>B9G4Z9_ORYSJ</name>
<dbReference type="Proteomes" id="UP000007752">
    <property type="component" value="Chromosome 9"/>
</dbReference>